<dbReference type="InterPro" id="IPR037460">
    <property type="entry name" value="SEST-like"/>
</dbReference>
<feature type="domain" description="SGNH hydrolase-type esterase" evidence="4">
    <location>
        <begin position="79"/>
        <end position="326"/>
    </location>
</feature>
<feature type="chain" id="PRO_5018016741" evidence="3">
    <location>
        <begin position="28"/>
        <end position="337"/>
    </location>
</feature>
<organism evidence="5 6">
    <name type="scientific">Corynebacterium choanae</name>
    <dbReference type="NCBI Taxonomy" id="1862358"/>
    <lineage>
        <taxon>Bacteria</taxon>
        <taxon>Bacillati</taxon>
        <taxon>Actinomycetota</taxon>
        <taxon>Actinomycetes</taxon>
        <taxon>Mycobacteriales</taxon>
        <taxon>Corynebacteriaceae</taxon>
        <taxon>Corynebacterium</taxon>
    </lineage>
</organism>
<evidence type="ECO:0000313" key="5">
    <source>
        <dbReference type="EMBL" id="AZA13892.1"/>
    </source>
</evidence>
<proteinExistence type="predicted"/>
<feature type="signal peptide" evidence="3">
    <location>
        <begin position="1"/>
        <end position="27"/>
    </location>
</feature>
<dbReference type="GO" id="GO:0016788">
    <property type="term" value="F:hydrolase activity, acting on ester bonds"/>
    <property type="evidence" value="ECO:0007669"/>
    <property type="project" value="InterPro"/>
</dbReference>
<gene>
    <name evidence="5" type="primary">estA</name>
    <name evidence="5" type="ORF">CCHOA_07500</name>
</gene>
<dbReference type="CDD" id="cd01823">
    <property type="entry name" value="SEST_like"/>
    <property type="match status" value="1"/>
</dbReference>
<evidence type="ECO:0000256" key="1">
    <source>
        <dbReference type="PIRSR" id="PIRSR637460-1"/>
    </source>
</evidence>
<dbReference type="PANTHER" id="PTHR37981">
    <property type="entry name" value="LIPASE 2"/>
    <property type="match status" value="1"/>
</dbReference>
<dbReference type="OrthoDB" id="4529562at2"/>
<dbReference type="Gene3D" id="3.40.50.1110">
    <property type="entry name" value="SGNH hydrolase"/>
    <property type="match status" value="1"/>
</dbReference>
<evidence type="ECO:0000256" key="2">
    <source>
        <dbReference type="PIRSR" id="PIRSR637460-2"/>
    </source>
</evidence>
<dbReference type="InterPro" id="IPR013830">
    <property type="entry name" value="SGNH_hydro"/>
</dbReference>
<dbReference type="EC" id="3.1.1.-" evidence="5"/>
<dbReference type="SUPFAM" id="SSF52266">
    <property type="entry name" value="SGNH hydrolase"/>
    <property type="match status" value="1"/>
</dbReference>
<dbReference type="RefSeq" id="WP_123928583.1">
    <property type="nucleotide sequence ID" value="NZ_CP033896.1"/>
</dbReference>
<dbReference type="Pfam" id="PF13472">
    <property type="entry name" value="Lipase_GDSL_2"/>
    <property type="match status" value="1"/>
</dbReference>
<dbReference type="Proteomes" id="UP000269019">
    <property type="component" value="Chromosome"/>
</dbReference>
<feature type="active site" description="Nucleophile" evidence="1">
    <location>
        <position position="83"/>
    </location>
</feature>
<protein>
    <submittedName>
        <fullName evidence="5">Esterase</fullName>
        <ecNumber evidence="5">3.1.1.-</ecNumber>
    </submittedName>
</protein>
<sequence precursor="true">MIQRLSRMLVAATAAVTLASLPSPAHADMLLTPQGFSSTGSAEQLLSGGLGLAEFNKSVSSSWHLLDRPAPTGGHKVLVFGDSMTGGTGFPVYTDSRGCMHSRTSWPAKLDAQLGGDAVVDASCWGSGINSGLGIPFADQVRYAEQLGSLGPNTTDIVIQLGFNDAWSGGQSTLLHTAATCITSPALCGEAGVAQGRVINPADITAERMTAGLKPVVDYLRYYAPQATIHLMGYPAMVTPNDDVLCVSIFGAPTKVIGAPVFGQAFRNLQTAAERSAATLNLDFIDLQAATVGHESCSAEPWIYGAADPKAGIGGAVQHPNEQGNAVAADLVRSRLQ</sequence>
<feature type="active site" evidence="1">
    <location>
        <position position="319"/>
    </location>
</feature>
<keyword evidence="6" id="KW-1185">Reference proteome</keyword>
<dbReference type="InterPro" id="IPR036514">
    <property type="entry name" value="SGNH_hydro_sf"/>
</dbReference>
<evidence type="ECO:0000259" key="4">
    <source>
        <dbReference type="Pfam" id="PF13472"/>
    </source>
</evidence>
<feature type="disulfide bond" evidence="2">
    <location>
        <begin position="246"/>
        <end position="297"/>
    </location>
</feature>
<keyword evidence="5" id="KW-0378">Hydrolase</keyword>
<feature type="disulfide bond" evidence="2">
    <location>
        <begin position="99"/>
        <end position="124"/>
    </location>
</feature>
<dbReference type="KEGG" id="ccho:CCHOA_07500"/>
<accession>A0A3G6J7U5</accession>
<keyword evidence="2" id="KW-1015">Disulfide bond</keyword>
<dbReference type="AlphaFoldDB" id="A0A3G6J7U5"/>
<name>A0A3G6J7U5_9CORY</name>
<dbReference type="PANTHER" id="PTHR37981:SF1">
    <property type="entry name" value="SGNH HYDROLASE-TYPE ESTERASE DOMAIN-CONTAINING PROTEIN"/>
    <property type="match status" value="1"/>
</dbReference>
<evidence type="ECO:0000313" key="6">
    <source>
        <dbReference type="Proteomes" id="UP000269019"/>
    </source>
</evidence>
<dbReference type="EMBL" id="CP033896">
    <property type="protein sequence ID" value="AZA13892.1"/>
    <property type="molecule type" value="Genomic_DNA"/>
</dbReference>
<keyword evidence="3" id="KW-0732">Signal</keyword>
<evidence type="ECO:0000256" key="3">
    <source>
        <dbReference type="SAM" id="SignalP"/>
    </source>
</evidence>
<dbReference type="GO" id="GO:0006629">
    <property type="term" value="P:lipid metabolic process"/>
    <property type="evidence" value="ECO:0007669"/>
    <property type="project" value="TreeGrafter"/>
</dbReference>
<reference evidence="5 6" key="1">
    <citation type="submission" date="2018-11" db="EMBL/GenBank/DDBJ databases">
        <authorList>
            <person name="Kleinhagauer T."/>
            <person name="Glaeser S.P."/>
            <person name="Spergser J."/>
            <person name="Ruckert C."/>
            <person name="Kaempfer P."/>
            <person name="Busse H.-J."/>
        </authorList>
    </citation>
    <scope>NUCLEOTIDE SEQUENCE [LARGE SCALE GENOMIC DNA]</scope>
    <source>
        <strain evidence="5 6">200CH</strain>
    </source>
</reference>